<accession>A0ABY4AI61</accession>
<name>A0ABY4AI61_9BURK</name>
<dbReference type="EMBL" id="CP063982">
    <property type="protein sequence ID" value="UOD49981.1"/>
    <property type="molecule type" value="Genomic_DNA"/>
</dbReference>
<dbReference type="Pfam" id="PF18551">
    <property type="entry name" value="TackOD1"/>
    <property type="match status" value="1"/>
</dbReference>
<feature type="domain" description="Thaumarchaeal output" evidence="1">
    <location>
        <begin position="13"/>
        <end position="57"/>
    </location>
</feature>
<protein>
    <recommendedName>
        <fullName evidence="1">Thaumarchaeal output domain-containing protein</fullName>
    </recommendedName>
</protein>
<reference evidence="2 3" key="1">
    <citation type="submission" date="2020-11" db="EMBL/GenBank/DDBJ databases">
        <title>Algicoccus daihaiensis sp.nov., isolated from Daihai Lake in Inner Mongolia.</title>
        <authorList>
            <person name="Kai J."/>
        </authorList>
    </citation>
    <scope>NUCLEOTIDE SEQUENCE [LARGE SCALE GENOMIC DNA]</scope>
    <source>
        <strain evidence="3">f23</strain>
    </source>
</reference>
<dbReference type="InterPro" id="IPR040572">
    <property type="entry name" value="TackOD1"/>
</dbReference>
<gene>
    <name evidence="2" type="ORF">DHf2319_11150</name>
</gene>
<evidence type="ECO:0000313" key="2">
    <source>
        <dbReference type="EMBL" id="UOD49981.1"/>
    </source>
</evidence>
<evidence type="ECO:0000313" key="3">
    <source>
        <dbReference type="Proteomes" id="UP000831607"/>
    </source>
</evidence>
<sequence length="75" mass="8336">MSSNKAISHESGVKKRALIHHFLCAYVGLSSDFKRSNGDRICPKCQRALIQKNNDWNVVGTFPPKNYSPKAATDS</sequence>
<proteinExistence type="predicted"/>
<dbReference type="RefSeq" id="WP_369810189.1">
    <property type="nucleotide sequence ID" value="NZ_CP063982.1"/>
</dbReference>
<dbReference type="Proteomes" id="UP000831607">
    <property type="component" value="Chromosome"/>
</dbReference>
<keyword evidence="3" id="KW-1185">Reference proteome</keyword>
<evidence type="ECO:0000259" key="1">
    <source>
        <dbReference type="Pfam" id="PF18551"/>
    </source>
</evidence>
<organism evidence="2 3">
    <name type="scientific">Orrella daihaiensis</name>
    <dbReference type="NCBI Taxonomy" id="2782176"/>
    <lineage>
        <taxon>Bacteria</taxon>
        <taxon>Pseudomonadati</taxon>
        <taxon>Pseudomonadota</taxon>
        <taxon>Betaproteobacteria</taxon>
        <taxon>Burkholderiales</taxon>
        <taxon>Alcaligenaceae</taxon>
        <taxon>Orrella</taxon>
    </lineage>
</organism>